<accession>A0A7E4W8D4</accession>
<dbReference type="WBParaSite" id="Pan_g7517.t1">
    <property type="protein sequence ID" value="Pan_g7517.t1"/>
    <property type="gene ID" value="Pan_g7517"/>
</dbReference>
<dbReference type="Proteomes" id="UP000492821">
    <property type="component" value="Unassembled WGS sequence"/>
</dbReference>
<organism evidence="1 2">
    <name type="scientific">Panagrellus redivivus</name>
    <name type="common">Microworm</name>
    <dbReference type="NCBI Taxonomy" id="6233"/>
    <lineage>
        <taxon>Eukaryota</taxon>
        <taxon>Metazoa</taxon>
        <taxon>Ecdysozoa</taxon>
        <taxon>Nematoda</taxon>
        <taxon>Chromadorea</taxon>
        <taxon>Rhabditida</taxon>
        <taxon>Tylenchina</taxon>
        <taxon>Panagrolaimomorpha</taxon>
        <taxon>Panagrolaimoidea</taxon>
        <taxon>Panagrolaimidae</taxon>
        <taxon>Panagrellus</taxon>
    </lineage>
</organism>
<keyword evidence="1" id="KW-1185">Reference proteome</keyword>
<reference evidence="2" key="2">
    <citation type="submission" date="2020-10" db="UniProtKB">
        <authorList>
            <consortium name="WormBaseParasite"/>
        </authorList>
    </citation>
    <scope>IDENTIFICATION</scope>
</reference>
<name>A0A7E4W8D4_PANRE</name>
<proteinExistence type="predicted"/>
<evidence type="ECO:0000313" key="2">
    <source>
        <dbReference type="WBParaSite" id="Pan_g7517.t1"/>
    </source>
</evidence>
<protein>
    <submittedName>
        <fullName evidence="2">Uncharacterized protein</fullName>
    </submittedName>
</protein>
<evidence type="ECO:0000313" key="1">
    <source>
        <dbReference type="Proteomes" id="UP000492821"/>
    </source>
</evidence>
<reference evidence="1" key="1">
    <citation type="journal article" date="2013" name="Genetics">
        <title>The draft genome and transcriptome of Panagrellus redivivus are shaped by the harsh demands of a free-living lifestyle.</title>
        <authorList>
            <person name="Srinivasan J."/>
            <person name="Dillman A.R."/>
            <person name="Macchietto M.G."/>
            <person name="Heikkinen L."/>
            <person name="Lakso M."/>
            <person name="Fracchia K.M."/>
            <person name="Antoshechkin I."/>
            <person name="Mortazavi A."/>
            <person name="Wong G."/>
            <person name="Sternberg P.W."/>
        </authorList>
    </citation>
    <scope>NUCLEOTIDE SEQUENCE [LARGE SCALE GENOMIC DNA]</scope>
    <source>
        <strain evidence="1">MT8872</strain>
    </source>
</reference>
<dbReference type="AlphaFoldDB" id="A0A7E4W8D4"/>
<sequence>MNESFNGARFCEPDYGSNTVSSYRFRHIRAFKEYPFYTDEAHKKKSSEKQPTGFHGHEQLGTITSLDFRQTCLILSVYRCKKVFFA</sequence>